<dbReference type="PANTHER" id="PTHR47424:SF3">
    <property type="entry name" value="REGULATORY PROTEIN GAL4"/>
    <property type="match status" value="1"/>
</dbReference>
<dbReference type="CDD" id="cd12148">
    <property type="entry name" value="fungal_TF_MHR"/>
    <property type="match status" value="1"/>
</dbReference>
<dbReference type="Pfam" id="PF00172">
    <property type="entry name" value="Zn_clus"/>
    <property type="match status" value="1"/>
</dbReference>
<proteinExistence type="predicted"/>
<dbReference type="PROSITE" id="PS50048">
    <property type="entry name" value="ZN2_CY6_FUNGAL_2"/>
    <property type="match status" value="1"/>
</dbReference>
<evidence type="ECO:0000256" key="3">
    <source>
        <dbReference type="ARBA" id="ARBA00023163"/>
    </source>
</evidence>
<organism evidence="7 8">
    <name type="scientific">Fusarium torreyae</name>
    <dbReference type="NCBI Taxonomy" id="1237075"/>
    <lineage>
        <taxon>Eukaryota</taxon>
        <taxon>Fungi</taxon>
        <taxon>Dikarya</taxon>
        <taxon>Ascomycota</taxon>
        <taxon>Pezizomycotina</taxon>
        <taxon>Sordariomycetes</taxon>
        <taxon>Hypocreomycetidae</taxon>
        <taxon>Hypocreales</taxon>
        <taxon>Nectriaceae</taxon>
        <taxon>Fusarium</taxon>
    </lineage>
</organism>
<dbReference type="CDD" id="cd00067">
    <property type="entry name" value="GAL4"/>
    <property type="match status" value="1"/>
</dbReference>
<dbReference type="Proteomes" id="UP001152049">
    <property type="component" value="Unassembled WGS sequence"/>
</dbReference>
<dbReference type="SUPFAM" id="SSF57701">
    <property type="entry name" value="Zn2/Cys6 DNA-binding domain"/>
    <property type="match status" value="1"/>
</dbReference>
<sequence>MAARSGEEPVYKRRRVAQACQSCRRMKAKCDGRRPKCGRCVGYGFTCLYAKSRSSRRREVDEEIGSDEASLEAIGELQDAIGGYEDLVRRLLARKAQEDFDSKEAHNEVKERTKRALDRVLSHRDTRDADAASISDQNQVSQLTPSQNQHRYLGEVSDVHFFNVVKGFLQTQDVPSLDQDFDSCEQDGEVSATNTGSNGPTTLPGPGETQELVKVYFSTIHSAYPFIPQSTFMAAWGGFQGLVREDRNRTNATDLAILFVGPRSDKQSV</sequence>
<dbReference type="GO" id="GO:0005634">
    <property type="term" value="C:nucleus"/>
    <property type="evidence" value="ECO:0007669"/>
    <property type="project" value="TreeGrafter"/>
</dbReference>
<dbReference type="AlphaFoldDB" id="A0A9W8S1J6"/>
<keyword evidence="8" id="KW-1185">Reference proteome</keyword>
<evidence type="ECO:0000259" key="6">
    <source>
        <dbReference type="PROSITE" id="PS50048"/>
    </source>
</evidence>
<evidence type="ECO:0000256" key="1">
    <source>
        <dbReference type="ARBA" id="ARBA00023015"/>
    </source>
</evidence>
<dbReference type="Gene3D" id="4.10.240.10">
    <property type="entry name" value="Zn(2)-C6 fungal-type DNA-binding domain"/>
    <property type="match status" value="1"/>
</dbReference>
<accession>A0A9W8S1J6</accession>
<dbReference type="PROSITE" id="PS00463">
    <property type="entry name" value="ZN2_CY6_FUNGAL_1"/>
    <property type="match status" value="1"/>
</dbReference>
<dbReference type="InterPro" id="IPR001138">
    <property type="entry name" value="Zn2Cys6_DnaBD"/>
</dbReference>
<evidence type="ECO:0000256" key="5">
    <source>
        <dbReference type="SAM" id="MobiDB-lite"/>
    </source>
</evidence>
<evidence type="ECO:0000256" key="4">
    <source>
        <dbReference type="ARBA" id="ARBA00023242"/>
    </source>
</evidence>
<feature type="region of interest" description="Disordered" evidence="5">
    <location>
        <begin position="103"/>
        <end position="147"/>
    </location>
</feature>
<evidence type="ECO:0000256" key="2">
    <source>
        <dbReference type="ARBA" id="ARBA00023125"/>
    </source>
</evidence>
<dbReference type="SMART" id="SM00066">
    <property type="entry name" value="GAL4"/>
    <property type="match status" value="1"/>
</dbReference>
<dbReference type="EMBL" id="JAOQAZ010000008">
    <property type="protein sequence ID" value="KAJ4264192.1"/>
    <property type="molecule type" value="Genomic_DNA"/>
</dbReference>
<dbReference type="InterPro" id="IPR036864">
    <property type="entry name" value="Zn2-C6_fun-type_DNA-bd_sf"/>
</dbReference>
<dbReference type="InterPro" id="IPR051127">
    <property type="entry name" value="Fungal_SecMet_Regulators"/>
</dbReference>
<dbReference type="GO" id="GO:0000981">
    <property type="term" value="F:DNA-binding transcription factor activity, RNA polymerase II-specific"/>
    <property type="evidence" value="ECO:0007669"/>
    <property type="project" value="InterPro"/>
</dbReference>
<keyword evidence="1" id="KW-0805">Transcription regulation</keyword>
<feature type="region of interest" description="Disordered" evidence="5">
    <location>
        <begin position="179"/>
        <end position="207"/>
    </location>
</feature>
<gene>
    <name evidence="7" type="ORF">NW762_005386</name>
</gene>
<dbReference type="GO" id="GO:0000978">
    <property type="term" value="F:RNA polymerase II cis-regulatory region sequence-specific DNA binding"/>
    <property type="evidence" value="ECO:0007669"/>
    <property type="project" value="TreeGrafter"/>
</dbReference>
<keyword evidence="2" id="KW-0238">DNA-binding</keyword>
<protein>
    <recommendedName>
        <fullName evidence="6">Zn(2)-C6 fungal-type domain-containing protein</fullName>
    </recommendedName>
</protein>
<evidence type="ECO:0000313" key="7">
    <source>
        <dbReference type="EMBL" id="KAJ4264192.1"/>
    </source>
</evidence>
<dbReference type="OrthoDB" id="424974at2759"/>
<reference evidence="7" key="1">
    <citation type="submission" date="2022-09" db="EMBL/GenBank/DDBJ databases">
        <title>Fusarium specimens isolated from Avocado Roots.</title>
        <authorList>
            <person name="Stajich J."/>
            <person name="Roper C."/>
            <person name="Heimlech-Rivalta G."/>
        </authorList>
    </citation>
    <scope>NUCLEOTIDE SEQUENCE</scope>
    <source>
        <strain evidence="7">CF00136</strain>
    </source>
</reference>
<comment type="caution">
    <text evidence="7">The sequence shown here is derived from an EMBL/GenBank/DDBJ whole genome shotgun (WGS) entry which is preliminary data.</text>
</comment>
<name>A0A9W8S1J6_9HYPO</name>
<feature type="compositionally biased region" description="Acidic residues" evidence="5">
    <location>
        <begin position="179"/>
        <end position="188"/>
    </location>
</feature>
<feature type="compositionally biased region" description="Polar residues" evidence="5">
    <location>
        <begin position="134"/>
        <end position="147"/>
    </location>
</feature>
<feature type="compositionally biased region" description="Polar residues" evidence="5">
    <location>
        <begin position="191"/>
        <end position="201"/>
    </location>
</feature>
<keyword evidence="4" id="KW-0539">Nucleus</keyword>
<dbReference type="PANTHER" id="PTHR47424">
    <property type="entry name" value="REGULATORY PROTEIN GAL4"/>
    <property type="match status" value="1"/>
</dbReference>
<dbReference type="GO" id="GO:0008270">
    <property type="term" value="F:zinc ion binding"/>
    <property type="evidence" value="ECO:0007669"/>
    <property type="project" value="InterPro"/>
</dbReference>
<feature type="domain" description="Zn(2)-C6 fungal-type" evidence="6">
    <location>
        <begin position="19"/>
        <end position="49"/>
    </location>
</feature>
<dbReference type="PRINTS" id="PR00755">
    <property type="entry name" value="AFLATOXINBRP"/>
</dbReference>
<keyword evidence="3" id="KW-0804">Transcription</keyword>
<feature type="compositionally biased region" description="Basic and acidic residues" evidence="5">
    <location>
        <begin position="103"/>
        <end position="130"/>
    </location>
</feature>
<dbReference type="GO" id="GO:0000435">
    <property type="term" value="P:positive regulation of transcription from RNA polymerase II promoter by galactose"/>
    <property type="evidence" value="ECO:0007669"/>
    <property type="project" value="TreeGrafter"/>
</dbReference>
<evidence type="ECO:0000313" key="8">
    <source>
        <dbReference type="Proteomes" id="UP001152049"/>
    </source>
</evidence>